<keyword evidence="7" id="KW-1185">Reference proteome</keyword>
<evidence type="ECO:0000313" key="5">
    <source>
        <dbReference type="EMBL" id="CAI4016922.1"/>
    </source>
</evidence>
<organism evidence="5">
    <name type="scientific">Cladocopium goreaui</name>
    <dbReference type="NCBI Taxonomy" id="2562237"/>
    <lineage>
        <taxon>Eukaryota</taxon>
        <taxon>Sar</taxon>
        <taxon>Alveolata</taxon>
        <taxon>Dinophyceae</taxon>
        <taxon>Suessiales</taxon>
        <taxon>Symbiodiniaceae</taxon>
        <taxon>Cladocopium</taxon>
    </lineage>
</organism>
<dbReference type="SUPFAM" id="SSF53335">
    <property type="entry name" value="S-adenosyl-L-methionine-dependent methyltransferases"/>
    <property type="match status" value="1"/>
</dbReference>
<dbReference type="GO" id="GO:0043527">
    <property type="term" value="C:tRNA methyltransferase complex"/>
    <property type="evidence" value="ECO:0007669"/>
    <property type="project" value="UniProtKB-ARBA"/>
</dbReference>
<keyword evidence="2" id="KW-0694">RNA-binding</keyword>
<dbReference type="OrthoDB" id="443743at2759"/>
<keyword evidence="3" id="KW-0472">Membrane</keyword>
<dbReference type="SMART" id="SM00981">
    <property type="entry name" value="THUMP"/>
    <property type="match status" value="1"/>
</dbReference>
<proteinExistence type="predicted"/>
<dbReference type="EMBL" id="CAMXCT030006611">
    <property type="protein sequence ID" value="CAL4804234.1"/>
    <property type="molecule type" value="Genomic_DNA"/>
</dbReference>
<dbReference type="InterPro" id="IPR029063">
    <property type="entry name" value="SAM-dependent_MTases_sf"/>
</dbReference>
<evidence type="ECO:0000256" key="3">
    <source>
        <dbReference type="SAM" id="Phobius"/>
    </source>
</evidence>
<evidence type="ECO:0000259" key="4">
    <source>
        <dbReference type="PROSITE" id="PS51165"/>
    </source>
</evidence>
<feature type="transmembrane region" description="Helical" evidence="3">
    <location>
        <begin position="601"/>
        <end position="620"/>
    </location>
</feature>
<keyword evidence="1" id="KW-0808">Transferase</keyword>
<dbReference type="PANTHER" id="PTHR14911:SF1">
    <property type="entry name" value="THUMP DOMAIN-CONTAINING PROTEIN 2"/>
    <property type="match status" value="1"/>
</dbReference>
<evidence type="ECO:0000313" key="7">
    <source>
        <dbReference type="Proteomes" id="UP001152797"/>
    </source>
</evidence>
<dbReference type="GO" id="GO:0016423">
    <property type="term" value="F:tRNA (guanine) methyltransferase activity"/>
    <property type="evidence" value="ECO:0007669"/>
    <property type="project" value="TreeGrafter"/>
</dbReference>
<keyword evidence="3" id="KW-0812">Transmembrane</keyword>
<dbReference type="Gene3D" id="3.30.2130.30">
    <property type="match status" value="1"/>
</dbReference>
<dbReference type="GO" id="GO:0030488">
    <property type="term" value="P:tRNA methylation"/>
    <property type="evidence" value="ECO:0007669"/>
    <property type="project" value="TreeGrafter"/>
</dbReference>
<dbReference type="CDD" id="cd02440">
    <property type="entry name" value="AdoMet_MTases"/>
    <property type="match status" value="1"/>
</dbReference>
<dbReference type="Pfam" id="PF02926">
    <property type="entry name" value="THUMP"/>
    <property type="match status" value="1"/>
</dbReference>
<dbReference type="PROSITE" id="PS51165">
    <property type="entry name" value="THUMP"/>
    <property type="match status" value="1"/>
</dbReference>
<dbReference type="Gene3D" id="3.40.50.150">
    <property type="entry name" value="Vaccinia Virus protein VP39"/>
    <property type="match status" value="1"/>
</dbReference>
<comment type="caution">
    <text evidence="5">The sequence shown here is derived from an EMBL/GenBank/DDBJ whole genome shotgun (WGS) entry which is preliminary data.</text>
</comment>
<dbReference type="EMBL" id="CAMXCT010006611">
    <property type="protein sequence ID" value="CAI4016922.1"/>
    <property type="molecule type" value="Genomic_DNA"/>
</dbReference>
<evidence type="ECO:0000313" key="6">
    <source>
        <dbReference type="EMBL" id="CAL1170297.1"/>
    </source>
</evidence>
<dbReference type="InterPro" id="IPR004114">
    <property type="entry name" value="THUMP_dom"/>
</dbReference>
<dbReference type="SUPFAM" id="SSF143437">
    <property type="entry name" value="THUMP domain-like"/>
    <property type="match status" value="1"/>
</dbReference>
<dbReference type="CDD" id="cd11715">
    <property type="entry name" value="THUMP_AdoMetMT"/>
    <property type="match status" value="1"/>
</dbReference>
<name>A0A9P1DWX9_9DINO</name>
<keyword evidence="3" id="KW-1133">Transmembrane helix</keyword>
<sequence>MALPELLQDPAVANCLWGYLEGPILACSRQCRWWQICRWSSSKLVATIERPGESSLRKCAEELESLQCKVTDQLPGRIYFHVLGSSELLAAARSVEMMGVLLLRHSDDPLGTFLTFPGASTEICLRKIVAAVMSAEWSKALRFWAALVGRPLPPKSFRVKAKRSTKVGKALVSSDAIAEEVGAALNERFNWPVELRNPDLEVRVQLNQEELLVSLTALVQPLGSRGCYLTHPGLHPAIAWVLARCLDIRAKDVVLDPLCGRGVLLCEAALNWPHAGIFIGCDLDPEQLHLAAVNVRGVAKMTRGRVQLLRGNAGLVGGLPLADASVDKVLTDLPFGKQFGSLEDNRWLYPRVLMELARVLRVGGRAVLLTNQQNRQAMQEALSDSWVVEHRRSFRLFVKMDACIYVLRRGGSPGGSSGLDGYGGPVKFGGATGLFAWEDGSTWHEQWAKHRPALVPFGQSQSATNMGQLRVSQRVRSHVDGAIKDILDKLPEKCPFHPQRDLLAQGNQQSSGQSVCLADYCDIFGACADPLDVPCDASKLQQQKNRCEKLLLQCFPPGAEDQQIRRWHSHYSRKWCKELDCDVRNHREEEELRALTKISPLLAMISFMCLAAFAVMLLLIGGTDDLIFFIYECGFIPHSLMRSWVNTRDGLRKYAGLPISHIS</sequence>
<keyword evidence="1" id="KW-0489">Methyltransferase</keyword>
<reference evidence="6" key="2">
    <citation type="submission" date="2024-04" db="EMBL/GenBank/DDBJ databases">
        <authorList>
            <person name="Chen Y."/>
            <person name="Shah S."/>
            <person name="Dougan E. K."/>
            <person name="Thang M."/>
            <person name="Chan C."/>
        </authorList>
    </citation>
    <scope>NUCLEOTIDE SEQUENCE [LARGE SCALE GENOMIC DNA]</scope>
</reference>
<gene>
    <name evidence="5" type="ORF">C1SCF055_LOCUS41609</name>
</gene>
<evidence type="ECO:0000256" key="2">
    <source>
        <dbReference type="PROSITE-ProRule" id="PRU00529"/>
    </source>
</evidence>
<dbReference type="AlphaFoldDB" id="A0A9P1DWX9"/>
<dbReference type="GO" id="GO:0003723">
    <property type="term" value="F:RNA binding"/>
    <property type="evidence" value="ECO:0007669"/>
    <property type="project" value="UniProtKB-UniRule"/>
</dbReference>
<protein>
    <recommendedName>
        <fullName evidence="4">THUMP domain-containing protein</fullName>
    </recommendedName>
</protein>
<reference evidence="5" key="1">
    <citation type="submission" date="2022-10" db="EMBL/GenBank/DDBJ databases">
        <authorList>
            <person name="Chen Y."/>
            <person name="Dougan E. K."/>
            <person name="Chan C."/>
            <person name="Rhodes N."/>
            <person name="Thang M."/>
        </authorList>
    </citation>
    <scope>NUCLEOTIDE SEQUENCE</scope>
</reference>
<feature type="domain" description="THUMP" evidence="4">
    <location>
        <begin position="83"/>
        <end position="217"/>
    </location>
</feature>
<dbReference type="PANTHER" id="PTHR14911">
    <property type="entry name" value="THUMP DOMAIN-CONTAINING"/>
    <property type="match status" value="1"/>
</dbReference>
<dbReference type="Pfam" id="PF01170">
    <property type="entry name" value="UPF0020"/>
    <property type="match status" value="1"/>
</dbReference>
<accession>A0A9P1DWX9</accession>
<evidence type="ECO:0000256" key="1">
    <source>
        <dbReference type="ARBA" id="ARBA00022603"/>
    </source>
</evidence>
<dbReference type="InterPro" id="IPR000241">
    <property type="entry name" value="RlmKL-like_Mtase"/>
</dbReference>
<dbReference type="EMBL" id="CAMXCT020006611">
    <property type="protein sequence ID" value="CAL1170297.1"/>
    <property type="molecule type" value="Genomic_DNA"/>
</dbReference>
<dbReference type="Proteomes" id="UP001152797">
    <property type="component" value="Unassembled WGS sequence"/>
</dbReference>